<dbReference type="Gene3D" id="1.10.287.940">
    <property type="entry name" value="atp-gated p2x4 ion channel"/>
    <property type="match status" value="1"/>
</dbReference>
<keyword evidence="4 10" id="KW-0812">Transmembrane</keyword>
<evidence type="ECO:0000313" key="12">
    <source>
        <dbReference type="Proteomes" id="UP001482620"/>
    </source>
</evidence>
<gene>
    <name evidence="11" type="primary">P2RX1_2</name>
    <name evidence="11" type="ORF">ILYODFUR_029876</name>
</gene>
<keyword evidence="9" id="KW-0407">Ion channel</keyword>
<evidence type="ECO:0000256" key="4">
    <source>
        <dbReference type="ARBA" id="ARBA00022692"/>
    </source>
</evidence>
<protein>
    <submittedName>
        <fullName evidence="11">P2X purinoceptor 1</fullName>
    </submittedName>
</protein>
<evidence type="ECO:0000256" key="1">
    <source>
        <dbReference type="ARBA" id="ARBA00004308"/>
    </source>
</evidence>
<feature type="transmembrane region" description="Helical" evidence="10">
    <location>
        <begin position="35"/>
        <end position="57"/>
    </location>
</feature>
<name>A0ABV0TNZ0_9TELE</name>
<evidence type="ECO:0000256" key="7">
    <source>
        <dbReference type="ARBA" id="ARBA00023136"/>
    </source>
</evidence>
<evidence type="ECO:0000313" key="11">
    <source>
        <dbReference type="EMBL" id="MEQ2234239.1"/>
    </source>
</evidence>
<keyword evidence="3" id="KW-0813">Transport</keyword>
<keyword evidence="6" id="KW-0406">Ion transport</keyword>
<keyword evidence="8" id="KW-1071">Ligand-gated ion channel</keyword>
<reference evidence="11 12" key="1">
    <citation type="submission" date="2021-06" db="EMBL/GenBank/DDBJ databases">
        <authorList>
            <person name="Palmer J.M."/>
        </authorList>
    </citation>
    <scope>NUCLEOTIDE SEQUENCE [LARGE SCALE GENOMIC DNA]</scope>
    <source>
        <strain evidence="12">if_2019</strain>
        <tissue evidence="11">Muscle</tissue>
    </source>
</reference>
<evidence type="ECO:0000256" key="9">
    <source>
        <dbReference type="ARBA" id="ARBA00023303"/>
    </source>
</evidence>
<keyword evidence="12" id="KW-1185">Reference proteome</keyword>
<evidence type="ECO:0000256" key="2">
    <source>
        <dbReference type="ARBA" id="ARBA00009848"/>
    </source>
</evidence>
<evidence type="ECO:0000256" key="3">
    <source>
        <dbReference type="ARBA" id="ARBA00022448"/>
    </source>
</evidence>
<keyword evidence="5 10" id="KW-1133">Transmembrane helix</keyword>
<comment type="subcellular location">
    <subcellularLocation>
        <location evidence="1">Endomembrane system</location>
    </subcellularLocation>
</comment>
<sequence>MRNQIASALSDFFFEYETPRQVLVKNRRVGVVCRLIQLGVLVYIIGWFCSIVLCWFLRSHSILYPRLCAMPAESAC</sequence>
<proteinExistence type="inferred from homology"/>
<dbReference type="InterPro" id="IPR059116">
    <property type="entry name" value="P2X_receptor"/>
</dbReference>
<keyword evidence="7 10" id="KW-0472">Membrane</keyword>
<dbReference type="Proteomes" id="UP001482620">
    <property type="component" value="Unassembled WGS sequence"/>
</dbReference>
<comment type="caution">
    <text evidence="11">The sequence shown here is derived from an EMBL/GenBank/DDBJ whole genome shotgun (WGS) entry which is preliminary data.</text>
</comment>
<evidence type="ECO:0000256" key="5">
    <source>
        <dbReference type="ARBA" id="ARBA00022989"/>
    </source>
</evidence>
<dbReference type="Pfam" id="PF00864">
    <property type="entry name" value="P2X_receptor"/>
    <property type="match status" value="1"/>
</dbReference>
<organism evidence="11 12">
    <name type="scientific">Ilyodon furcidens</name>
    <name type="common">goldbreast splitfin</name>
    <dbReference type="NCBI Taxonomy" id="33524"/>
    <lineage>
        <taxon>Eukaryota</taxon>
        <taxon>Metazoa</taxon>
        <taxon>Chordata</taxon>
        <taxon>Craniata</taxon>
        <taxon>Vertebrata</taxon>
        <taxon>Euteleostomi</taxon>
        <taxon>Actinopterygii</taxon>
        <taxon>Neopterygii</taxon>
        <taxon>Teleostei</taxon>
        <taxon>Neoteleostei</taxon>
        <taxon>Acanthomorphata</taxon>
        <taxon>Ovalentaria</taxon>
        <taxon>Atherinomorphae</taxon>
        <taxon>Cyprinodontiformes</taxon>
        <taxon>Goodeidae</taxon>
        <taxon>Ilyodon</taxon>
    </lineage>
</organism>
<accession>A0ABV0TNZ0</accession>
<dbReference type="EMBL" id="JAHRIQ010039080">
    <property type="protein sequence ID" value="MEQ2234239.1"/>
    <property type="molecule type" value="Genomic_DNA"/>
</dbReference>
<evidence type="ECO:0000256" key="6">
    <source>
        <dbReference type="ARBA" id="ARBA00023065"/>
    </source>
</evidence>
<comment type="similarity">
    <text evidence="2">Belongs to the P2X receptor family.</text>
</comment>
<evidence type="ECO:0000256" key="8">
    <source>
        <dbReference type="ARBA" id="ARBA00023286"/>
    </source>
</evidence>
<evidence type="ECO:0000256" key="10">
    <source>
        <dbReference type="SAM" id="Phobius"/>
    </source>
</evidence>
<feature type="non-terminal residue" evidence="11">
    <location>
        <position position="76"/>
    </location>
</feature>